<dbReference type="GO" id="GO:0034517">
    <property type="term" value="P:ribophagy"/>
    <property type="evidence" value="ECO:0007669"/>
    <property type="project" value="TreeGrafter"/>
</dbReference>
<evidence type="ECO:0000313" key="5">
    <source>
        <dbReference type="EMBL" id="KAA0167178.1"/>
    </source>
</evidence>
<proteinExistence type="predicted"/>
<evidence type="ECO:0000256" key="2">
    <source>
        <dbReference type="ARBA" id="ARBA00023054"/>
    </source>
</evidence>
<feature type="compositionally biased region" description="Low complexity" evidence="3">
    <location>
        <begin position="885"/>
        <end position="909"/>
    </location>
</feature>
<feature type="compositionally biased region" description="Low complexity" evidence="3">
    <location>
        <begin position="397"/>
        <end position="411"/>
    </location>
</feature>
<protein>
    <recommendedName>
        <fullName evidence="4">Autophagy-related protein 11 C-terminal domain-containing protein</fullName>
    </recommendedName>
</protein>
<feature type="region of interest" description="Disordered" evidence="3">
    <location>
        <begin position="775"/>
        <end position="940"/>
    </location>
</feature>
<feature type="domain" description="Autophagy-related protein 11 C-terminal" evidence="4">
    <location>
        <begin position="1283"/>
        <end position="1409"/>
    </location>
</feature>
<feature type="region of interest" description="Disordered" evidence="3">
    <location>
        <begin position="175"/>
        <end position="194"/>
    </location>
</feature>
<feature type="compositionally biased region" description="Low complexity" evidence="3">
    <location>
        <begin position="1009"/>
        <end position="1025"/>
    </location>
</feature>
<dbReference type="EMBL" id="VLTM01000006">
    <property type="protein sequence ID" value="KAA0167178.1"/>
    <property type="molecule type" value="Genomic_DNA"/>
</dbReference>
<dbReference type="GO" id="GO:0060090">
    <property type="term" value="F:molecular adaptor activity"/>
    <property type="evidence" value="ECO:0007669"/>
    <property type="project" value="TreeGrafter"/>
</dbReference>
<feature type="compositionally biased region" description="Low complexity" evidence="3">
    <location>
        <begin position="849"/>
        <end position="863"/>
    </location>
</feature>
<feature type="compositionally biased region" description="Low complexity" evidence="3">
    <location>
        <begin position="176"/>
        <end position="194"/>
    </location>
</feature>
<evidence type="ECO:0000256" key="1">
    <source>
        <dbReference type="ARBA" id="ARBA00023006"/>
    </source>
</evidence>
<feature type="compositionally biased region" description="Low complexity" evidence="3">
    <location>
        <begin position="775"/>
        <end position="786"/>
    </location>
</feature>
<dbReference type="Proteomes" id="UP000325113">
    <property type="component" value="Unassembled WGS sequence"/>
</dbReference>
<sequence length="1433" mass="145267">MAAETEQLEIPFVNATTGLRSTLVTERTESAESFRSKLAGEVNASAGDLIVIVGGKFKQLDSDTTPARLADETGESAELFVFTRDFVVQAQEAMDVAASPGDGGSAAASGVRASADLGPAPLGDVRAALLGDADAPLGDEAAVRELLAPVAAWFAGLDHEELSAERETWTAAVTPGADGESAAAAGSSGAGSSMAGSPLLATLPSYIRRLRRLHLALAAYRRTAVERARWAEAAHQRAVDSCRCGDAAVRNLGRLAASLRAKTRAAADRLRPKADRWTRMAARAPTYWSRLEKIPVSRAMLPGTAGEAVATLADTVPEGAMRGWAEACGSNAVALKGAVDGLLEDVRAFLVGVSKVTGQQQLARRPQRAGKARDTASGGAPQGGAGSSPSPAPAPAPAAAAAAVAGAGDADAGSERSEQECRRAIAEAAKGAAAVAASASVLQATSQALMRRARQAARQASDVLASAVAGGSTAPGGATASVIMTAITELEATLSEALDEALPALKAEDEKAVAAQGSVAEALGACRKVLLHRLGAVAQRQSDIVSLFTRRGAIEAAGEVLGEQCAELEHLRSLPKAYAAAATEAVRRRAFTHELNSRLRDIGEELGRMRAQEAERRDQFNRRLGQHLPSSLAPWLQERPPHVEIRCFPTATAVPPVTRKEADAIAEAIGGGGSALAGRSSGNAASAASAGDGSPLSEQVSGRGSPTPGDSSPTEAGTDAAARRRSADVASASRALRAAADEEARERMRIVRLEHENASLVAELTALLAVVEVGSDSSSDSSSESEGGSDDEGDGATGLGGERRRKRRKSSAARSAGVSKRAGAAVSSPASSGTDFAMASPDVAPGPPRVASRSAALPSRSPPMCSDGDEDADGDDEASGRLRNAVASPRSGGASAPASAATANDAPRSFQRRFDAAPPGMPDLGSPSAAGSPESAAGAVARGLSGRVYELATLASSGAAKAMGPLSAALEAAQAEAERMAAPAYGSAPDAPGMDLSRAAAAATPLRLKAATRTPPGGPHAARPGAEPRSREAGLQLIREAADMAAKPPTAHRPGGPSGGAGSGLGIAAQGTPSAVAAAAGYAPGRGGQFPLRAAPVLSESEPPTPNRSLHPFQSPEGTDDAADESGGADEASPGAGGGRKQTDPGSAGAASGATARASAPRITAPGPGRLGDWMGAVTGRPSRLPPTSQPLAARQLARARSSAALPGSRTTSSGSSSAGAGAAGGAGQRVAAAYAAVSAAHAVIMASPGRASAAGDSEGFPCRAQEWDGTPASSRVYPETVVNVVRRMAKQLDDAVRVAQSLGKRMGELEQRDQKRVSFLDFRPGDLALFMRAQVRCPATGNPVYVVLHHGCPRFYLSEPAADDARDGDEAWPDLVLVRIESVSARIAGHRGTRDNRVSVEPGATFWEAAGTPLYTMTDGIVRTSPALSAAD</sequence>
<feature type="compositionally biased region" description="Low complexity" evidence="3">
    <location>
        <begin position="676"/>
        <end position="694"/>
    </location>
</feature>
<feature type="compositionally biased region" description="Low complexity" evidence="3">
    <location>
        <begin position="1190"/>
        <end position="1221"/>
    </location>
</feature>
<feature type="region of interest" description="Disordered" evidence="3">
    <location>
        <begin position="673"/>
        <end position="730"/>
    </location>
</feature>
<organism evidence="5 6">
    <name type="scientific">Cafeteria roenbergensis</name>
    <name type="common">Marine flagellate</name>
    <dbReference type="NCBI Taxonomy" id="33653"/>
    <lineage>
        <taxon>Eukaryota</taxon>
        <taxon>Sar</taxon>
        <taxon>Stramenopiles</taxon>
        <taxon>Bigyra</taxon>
        <taxon>Opalozoa</taxon>
        <taxon>Bicosoecida</taxon>
        <taxon>Cafeteriaceae</taxon>
        <taxon>Cafeteria</taxon>
    </lineage>
</organism>
<feature type="compositionally biased region" description="Low complexity" evidence="3">
    <location>
        <begin position="1146"/>
        <end position="1160"/>
    </location>
</feature>
<feature type="compositionally biased region" description="Acidic residues" evidence="3">
    <location>
        <begin position="867"/>
        <end position="877"/>
    </location>
</feature>
<evidence type="ECO:0000313" key="6">
    <source>
        <dbReference type="Proteomes" id="UP000325113"/>
    </source>
</evidence>
<feature type="region of interest" description="Disordered" evidence="3">
    <location>
        <begin position="1009"/>
        <end position="1224"/>
    </location>
</feature>
<dbReference type="GO" id="GO:0000045">
    <property type="term" value="P:autophagosome assembly"/>
    <property type="evidence" value="ECO:0007669"/>
    <property type="project" value="InterPro"/>
</dbReference>
<dbReference type="GO" id="GO:0034727">
    <property type="term" value="P:piecemeal microautophagy of the nucleus"/>
    <property type="evidence" value="ECO:0007669"/>
    <property type="project" value="TreeGrafter"/>
</dbReference>
<feature type="compositionally biased region" description="Low complexity" evidence="3">
    <location>
        <begin position="1066"/>
        <end position="1083"/>
    </location>
</feature>
<accession>A0A5A8DPG5</accession>
<dbReference type="InterPro" id="IPR040040">
    <property type="entry name" value="ATG11"/>
</dbReference>
<evidence type="ECO:0000256" key="3">
    <source>
        <dbReference type="SAM" id="MobiDB-lite"/>
    </source>
</evidence>
<feature type="compositionally biased region" description="Acidic residues" evidence="3">
    <location>
        <begin position="1118"/>
        <end position="1128"/>
    </location>
</feature>
<dbReference type="InterPro" id="IPR019460">
    <property type="entry name" value="Atg11_C"/>
</dbReference>
<reference evidence="5 6" key="1">
    <citation type="submission" date="2019-07" db="EMBL/GenBank/DDBJ databases">
        <title>Genomes of Cafeteria roenbergensis.</title>
        <authorList>
            <person name="Fischer M.G."/>
            <person name="Hackl T."/>
            <person name="Roman M."/>
        </authorList>
    </citation>
    <scope>NUCLEOTIDE SEQUENCE [LARGE SCALE GENOMIC DNA]</scope>
    <source>
        <strain evidence="5 6">Cflag</strain>
    </source>
</reference>
<keyword evidence="2" id="KW-0175">Coiled coil</keyword>
<feature type="compositionally biased region" description="Low complexity" evidence="3">
    <location>
        <begin position="925"/>
        <end position="940"/>
    </location>
</feature>
<feature type="region of interest" description="Disordered" evidence="3">
    <location>
        <begin position="360"/>
        <end position="421"/>
    </location>
</feature>
<gene>
    <name evidence="5" type="ORF">FNF31_01064</name>
</gene>
<name>A0A5A8DPG5_CAFRO</name>
<feature type="compositionally biased region" description="Low complexity" evidence="3">
    <location>
        <begin position="812"/>
        <end position="833"/>
    </location>
</feature>
<dbReference type="PANTHER" id="PTHR13222">
    <property type="entry name" value="RB1-INDUCIBLE COILED-COIL"/>
    <property type="match status" value="1"/>
</dbReference>
<dbReference type="GO" id="GO:0000422">
    <property type="term" value="P:autophagy of mitochondrion"/>
    <property type="evidence" value="ECO:0007669"/>
    <property type="project" value="TreeGrafter"/>
</dbReference>
<evidence type="ECO:0000259" key="4">
    <source>
        <dbReference type="Pfam" id="PF10377"/>
    </source>
</evidence>
<dbReference type="GO" id="GO:0061709">
    <property type="term" value="P:reticulophagy"/>
    <property type="evidence" value="ECO:0007669"/>
    <property type="project" value="TreeGrafter"/>
</dbReference>
<keyword evidence="1" id="KW-0072">Autophagy</keyword>
<dbReference type="Pfam" id="PF10377">
    <property type="entry name" value="ATG11"/>
    <property type="match status" value="1"/>
</dbReference>
<dbReference type="GO" id="GO:0019901">
    <property type="term" value="F:protein kinase binding"/>
    <property type="evidence" value="ECO:0007669"/>
    <property type="project" value="TreeGrafter"/>
</dbReference>
<feature type="compositionally biased region" description="Polar residues" evidence="3">
    <location>
        <begin position="696"/>
        <end position="715"/>
    </location>
</feature>
<feature type="compositionally biased region" description="Gly residues" evidence="3">
    <location>
        <begin position="1056"/>
        <end position="1065"/>
    </location>
</feature>
<dbReference type="PANTHER" id="PTHR13222:SF1">
    <property type="entry name" value="RB1-INDUCIBLE COILED-COIL PROTEIN 1"/>
    <property type="match status" value="1"/>
</dbReference>
<dbReference type="GO" id="GO:0034045">
    <property type="term" value="C:phagophore assembly site membrane"/>
    <property type="evidence" value="ECO:0007669"/>
    <property type="project" value="TreeGrafter"/>
</dbReference>
<dbReference type="GO" id="GO:1990316">
    <property type="term" value="C:Atg1/ULK1 kinase complex"/>
    <property type="evidence" value="ECO:0007669"/>
    <property type="project" value="TreeGrafter"/>
</dbReference>
<comment type="caution">
    <text evidence="5">The sequence shown here is derived from an EMBL/GenBank/DDBJ whole genome shotgun (WGS) entry which is preliminary data.</text>
</comment>